<feature type="region of interest" description="Disordered" evidence="1">
    <location>
        <begin position="19"/>
        <end position="39"/>
    </location>
</feature>
<proteinExistence type="predicted"/>
<evidence type="ECO:0000256" key="1">
    <source>
        <dbReference type="SAM" id="MobiDB-lite"/>
    </source>
</evidence>
<feature type="region of interest" description="Disordered" evidence="1">
    <location>
        <begin position="186"/>
        <end position="221"/>
    </location>
</feature>
<reference evidence="2" key="1">
    <citation type="submission" date="2023-10" db="EMBL/GenBank/DDBJ databases">
        <authorList>
            <person name="Chen Y."/>
            <person name="Shah S."/>
            <person name="Dougan E. K."/>
            <person name="Thang M."/>
            <person name="Chan C."/>
        </authorList>
    </citation>
    <scope>NUCLEOTIDE SEQUENCE [LARGE SCALE GENOMIC DNA]</scope>
</reference>
<dbReference type="EMBL" id="CAUYUJ010012891">
    <property type="protein sequence ID" value="CAK0834798.1"/>
    <property type="molecule type" value="Genomic_DNA"/>
</dbReference>
<dbReference type="PROSITE" id="PS51257">
    <property type="entry name" value="PROKAR_LIPOPROTEIN"/>
    <property type="match status" value="1"/>
</dbReference>
<evidence type="ECO:0000313" key="2">
    <source>
        <dbReference type="EMBL" id="CAK0834798.1"/>
    </source>
</evidence>
<protein>
    <submittedName>
        <fullName evidence="2">Uncharacterized protein</fullName>
    </submittedName>
</protein>
<gene>
    <name evidence="2" type="ORF">PCOR1329_LOCUS32102</name>
</gene>
<name>A0ABN9SS46_9DINO</name>
<accession>A0ABN9SS46</accession>
<comment type="caution">
    <text evidence="2">The sequence shown here is derived from an EMBL/GenBank/DDBJ whole genome shotgun (WGS) entry which is preliminary data.</text>
</comment>
<dbReference type="Proteomes" id="UP001189429">
    <property type="component" value="Unassembled WGS sequence"/>
</dbReference>
<keyword evidence="3" id="KW-1185">Reference proteome</keyword>
<evidence type="ECO:0000313" key="3">
    <source>
        <dbReference type="Proteomes" id="UP001189429"/>
    </source>
</evidence>
<organism evidence="2 3">
    <name type="scientific">Prorocentrum cordatum</name>
    <dbReference type="NCBI Taxonomy" id="2364126"/>
    <lineage>
        <taxon>Eukaryota</taxon>
        <taxon>Sar</taxon>
        <taxon>Alveolata</taxon>
        <taxon>Dinophyceae</taxon>
        <taxon>Prorocentrales</taxon>
        <taxon>Prorocentraceae</taxon>
        <taxon>Prorocentrum</taxon>
    </lineage>
</organism>
<feature type="compositionally biased region" description="Basic residues" evidence="1">
    <location>
        <begin position="188"/>
        <end position="203"/>
    </location>
</feature>
<sequence length="221" mass="23152">MADARRMCRAPRCMPEAGLRTTSGSTPGSMACPEGAGGQVEPLPLPRFLTDRGPFRAVSKQPQAGGALACSSREELRRAGAGSSAHQVREVPAELGASAPAANGPGLAGLADGVPPWAVWDGVATRMVQSPASLCHQEEVLEAAAQCGFSGRYTVSDQPKEVQRVDEGTGAQVQLGGFEAAGAGTLVRRPRIRGRDRRHRNRPALKNFPGEPATPEVYAYA</sequence>